<reference evidence="14" key="3">
    <citation type="submission" date="2018-07" db="EMBL/GenBank/DDBJ databases">
        <authorList>
            <person name="Quirk P.G."/>
            <person name="Krulwich T.A."/>
        </authorList>
    </citation>
    <scope>NUCLEOTIDE SEQUENCE</scope>
    <source>
        <strain evidence="14">CCRI-19302</strain>
    </source>
</reference>
<comment type="caution">
    <text evidence="9">Lacks conserved residue(s) required for the propagation of feature annotation.</text>
</comment>
<dbReference type="GO" id="GO:0050661">
    <property type="term" value="F:NADP binding"/>
    <property type="evidence" value="ECO:0007669"/>
    <property type="project" value="UniProtKB-UniRule"/>
</dbReference>
<feature type="active site" description="Proton donor" evidence="9">
    <location>
        <position position="147"/>
    </location>
</feature>
<dbReference type="PROSITE" id="PS01298">
    <property type="entry name" value="DAPB"/>
    <property type="match status" value="1"/>
</dbReference>
<sequence>MIKIIMHGCNGHMGQVISEIVKNDEFSTIVAGIDINGEQKNDYPVFNSLAKCNIEADVMIDFASSKAVDALLDYSTSKNIPVVLCTTGLSEEQLKRIQEDSKRVAILKSANMSLGVNTLLKLLQDATKVFVPAGYDVEIIEKHHNQKVDAPSGTALALADSINQVLDNEYEYIYDRSLERKKREKKEIGISVVRGGTIVGEHEVLFAGTDEVIEIKHTAYSKAVFGKGAVEAAKFLSGKAPGLYDMSDVIG</sequence>
<dbReference type="NCBIfam" id="TIGR00036">
    <property type="entry name" value="dapB"/>
    <property type="match status" value="1"/>
</dbReference>
<evidence type="ECO:0000259" key="11">
    <source>
        <dbReference type="Pfam" id="PF01113"/>
    </source>
</evidence>
<proteinExistence type="inferred from homology"/>
<dbReference type="PANTHER" id="PTHR20836">
    <property type="entry name" value="DIHYDRODIPICOLINATE REDUCTASE"/>
    <property type="match status" value="1"/>
</dbReference>
<accession>A0A255I5D8</accession>
<dbReference type="Pfam" id="PF01113">
    <property type="entry name" value="DapB_N"/>
    <property type="match status" value="1"/>
</dbReference>
<name>A0A255I5D8_9FIRM</name>
<dbReference type="SUPFAM" id="SSF51735">
    <property type="entry name" value="NAD(P)-binding Rossmann-fold domains"/>
    <property type="match status" value="1"/>
</dbReference>
<dbReference type="InterPro" id="IPR022664">
    <property type="entry name" value="DapB_N_CS"/>
</dbReference>
<evidence type="ECO:0000313" key="16">
    <source>
        <dbReference type="Proteomes" id="UP000247523"/>
    </source>
</evidence>
<gene>
    <name evidence="9" type="primary">dapB</name>
    <name evidence="13" type="ORF">C8E03_10757</name>
    <name evidence="14" type="ORF">CG710_021495</name>
</gene>
<dbReference type="GO" id="GO:0009089">
    <property type="term" value="P:lysine biosynthetic process via diaminopimelate"/>
    <property type="evidence" value="ECO:0007669"/>
    <property type="project" value="UniProtKB-UniRule"/>
</dbReference>
<reference evidence="13 16" key="2">
    <citation type="submission" date="2018-05" db="EMBL/GenBank/DDBJ databases">
        <title>Genomic Encyclopedia of Type Strains, Phase IV (KMG-IV): sequencing the most valuable type-strain genomes for metagenomic binning, comparative biology and taxonomic classification.</title>
        <authorList>
            <person name="Goeker M."/>
        </authorList>
    </citation>
    <scope>NUCLEOTIDE SEQUENCE [LARGE SCALE GENOMIC DNA]</scope>
    <source>
        <strain evidence="13 16">DSM 28816</strain>
    </source>
</reference>
<dbReference type="OrthoDB" id="9790352at2"/>
<evidence type="ECO:0000256" key="5">
    <source>
        <dbReference type="ARBA" id="ARBA00022915"/>
    </source>
</evidence>
<comment type="similarity">
    <text evidence="1 9">Belongs to the DapB family.</text>
</comment>
<evidence type="ECO:0000256" key="4">
    <source>
        <dbReference type="ARBA" id="ARBA00022857"/>
    </source>
</evidence>
<reference evidence="14 15" key="1">
    <citation type="journal article" date="2017" name="Genome Announc.">
        <title>Draft Genome Sequence of a Sporulating and Motile Strain of Lachnotalea glycerini Isolated from Water in Quebec City, Canada.</title>
        <authorList>
            <person name="Maheux A.F."/>
            <person name="Boudreau D.K."/>
            <person name="Berube E."/>
            <person name="Boissinot M."/>
            <person name="Raymond F."/>
            <person name="Brodeur S."/>
            <person name="Corbeil J."/>
            <person name="Isabel S."/>
            <person name="Omar R.F."/>
            <person name="Bergeron M.G."/>
        </authorList>
    </citation>
    <scope>NUCLEOTIDE SEQUENCE [LARGE SCALE GENOMIC DNA]</scope>
    <source>
        <strain evidence="14 15">CCRI-19302</strain>
    </source>
</reference>
<comment type="function">
    <text evidence="9">Catalyzes the conversion of 4-hydroxy-tetrahydrodipicolinate (HTPA) to tetrahydrodipicolinate.</text>
</comment>
<dbReference type="GO" id="GO:0051287">
    <property type="term" value="F:NAD binding"/>
    <property type="evidence" value="ECO:0007669"/>
    <property type="project" value="UniProtKB-UniRule"/>
</dbReference>
<dbReference type="FunFam" id="3.30.360.10:FF:000009">
    <property type="entry name" value="4-hydroxy-tetrahydrodipicolinate reductase"/>
    <property type="match status" value="1"/>
</dbReference>
<comment type="pathway">
    <text evidence="9">Amino-acid biosynthesis; L-lysine biosynthesis via DAP pathway; (S)-tetrahydrodipicolinate from L-aspartate: step 4/4.</text>
</comment>
<dbReference type="GO" id="GO:0008839">
    <property type="term" value="F:4-hydroxy-tetrahydrodipicolinate reductase"/>
    <property type="evidence" value="ECO:0007669"/>
    <property type="project" value="UniProtKB-UniRule"/>
</dbReference>
<feature type="active site" description="Proton donor/acceptor" evidence="9">
    <location>
        <position position="143"/>
    </location>
</feature>
<dbReference type="SUPFAM" id="SSF55347">
    <property type="entry name" value="Glyceraldehyde-3-phosphate dehydrogenase-like, C-terminal domain"/>
    <property type="match status" value="1"/>
</dbReference>
<dbReference type="Proteomes" id="UP000247523">
    <property type="component" value="Unassembled WGS sequence"/>
</dbReference>
<evidence type="ECO:0000256" key="1">
    <source>
        <dbReference type="ARBA" id="ARBA00006642"/>
    </source>
</evidence>
<organism evidence="14 15">
    <name type="scientific">Lachnotalea glycerini</name>
    <dbReference type="NCBI Taxonomy" id="1763509"/>
    <lineage>
        <taxon>Bacteria</taxon>
        <taxon>Bacillati</taxon>
        <taxon>Bacillota</taxon>
        <taxon>Clostridia</taxon>
        <taxon>Lachnospirales</taxon>
        <taxon>Lachnospiraceae</taxon>
        <taxon>Lachnotalea</taxon>
    </lineage>
</organism>
<feature type="binding site" evidence="9">
    <location>
        <position position="144"/>
    </location>
    <ligand>
        <name>(S)-2,3,4,5-tetrahydrodipicolinate</name>
        <dbReference type="ChEBI" id="CHEBI:16845"/>
    </ligand>
</feature>
<dbReference type="InterPro" id="IPR036291">
    <property type="entry name" value="NAD(P)-bd_dom_sf"/>
</dbReference>
<dbReference type="PIRSF" id="PIRSF000161">
    <property type="entry name" value="DHPR"/>
    <property type="match status" value="1"/>
</dbReference>
<feature type="binding site" evidence="9">
    <location>
        <begin position="8"/>
        <end position="13"/>
    </location>
    <ligand>
        <name>NAD(+)</name>
        <dbReference type="ChEBI" id="CHEBI:57540"/>
    </ligand>
</feature>
<comment type="catalytic activity">
    <reaction evidence="9">
        <text>(S)-2,3,4,5-tetrahydrodipicolinate + NAD(+) + H2O = (2S,4S)-4-hydroxy-2,3,4,5-tetrahydrodipicolinate + NADH + H(+)</text>
        <dbReference type="Rhea" id="RHEA:35323"/>
        <dbReference type="ChEBI" id="CHEBI:15377"/>
        <dbReference type="ChEBI" id="CHEBI:15378"/>
        <dbReference type="ChEBI" id="CHEBI:16845"/>
        <dbReference type="ChEBI" id="CHEBI:57540"/>
        <dbReference type="ChEBI" id="CHEBI:57945"/>
        <dbReference type="ChEBI" id="CHEBI:67139"/>
        <dbReference type="EC" id="1.17.1.8"/>
    </reaction>
</comment>
<keyword evidence="2 9" id="KW-0963">Cytoplasm</keyword>
<keyword evidence="4 9" id="KW-0521">NADP</keyword>
<evidence type="ECO:0000256" key="10">
    <source>
        <dbReference type="NCBIfam" id="TIGR00036"/>
    </source>
</evidence>
<feature type="binding site" evidence="9">
    <location>
        <begin position="85"/>
        <end position="87"/>
    </location>
    <ligand>
        <name>NAD(+)</name>
        <dbReference type="ChEBI" id="CHEBI:57540"/>
    </ligand>
</feature>
<dbReference type="InterPro" id="IPR022663">
    <property type="entry name" value="DapB_C"/>
</dbReference>
<dbReference type="HAMAP" id="MF_00102">
    <property type="entry name" value="DapB"/>
    <property type="match status" value="1"/>
</dbReference>
<dbReference type="InterPro" id="IPR000846">
    <property type="entry name" value="DapB_N"/>
</dbReference>
<feature type="domain" description="Dihydrodipicolinate reductase N-terminal" evidence="11">
    <location>
        <begin position="2"/>
        <end position="112"/>
    </location>
</feature>
<feature type="binding site" evidence="9">
    <location>
        <begin position="109"/>
        <end position="112"/>
    </location>
    <ligand>
        <name>NAD(+)</name>
        <dbReference type="ChEBI" id="CHEBI:57540"/>
    </ligand>
</feature>
<keyword evidence="5 9" id="KW-0220">Diaminopimelate biosynthesis</keyword>
<dbReference type="EMBL" id="NOKA02000136">
    <property type="protein sequence ID" value="RDY26692.1"/>
    <property type="molecule type" value="Genomic_DNA"/>
</dbReference>
<evidence type="ECO:0000259" key="12">
    <source>
        <dbReference type="Pfam" id="PF05173"/>
    </source>
</evidence>
<evidence type="ECO:0000256" key="9">
    <source>
        <dbReference type="HAMAP-Rule" id="MF_00102"/>
    </source>
</evidence>
<dbReference type="Gene3D" id="3.30.360.10">
    <property type="entry name" value="Dihydrodipicolinate Reductase, domain 2"/>
    <property type="match status" value="1"/>
</dbReference>
<dbReference type="UniPathway" id="UPA00034">
    <property type="reaction ID" value="UER00018"/>
</dbReference>
<feature type="binding site" evidence="9">
    <location>
        <begin position="153"/>
        <end position="154"/>
    </location>
    <ligand>
        <name>(S)-2,3,4,5-tetrahydrodipicolinate</name>
        <dbReference type="ChEBI" id="CHEBI:16845"/>
    </ligand>
</feature>
<dbReference type="RefSeq" id="WP_094379062.1">
    <property type="nucleotide sequence ID" value="NZ_NOKA02000136.1"/>
</dbReference>
<dbReference type="GO" id="GO:0005829">
    <property type="term" value="C:cytosol"/>
    <property type="evidence" value="ECO:0007669"/>
    <property type="project" value="TreeGrafter"/>
</dbReference>
<dbReference type="Gene3D" id="3.40.50.720">
    <property type="entry name" value="NAD(P)-binding Rossmann-like Domain"/>
    <property type="match status" value="1"/>
</dbReference>
<dbReference type="AlphaFoldDB" id="A0A255I5D8"/>
<protein>
    <recommendedName>
        <fullName evidence="9 10">4-hydroxy-tetrahydrodipicolinate reductase</fullName>
        <shortName evidence="9">HTPA reductase</shortName>
        <ecNumber evidence="9 10">1.17.1.8</ecNumber>
    </recommendedName>
</protein>
<comment type="catalytic activity">
    <reaction evidence="9">
        <text>(S)-2,3,4,5-tetrahydrodipicolinate + NADP(+) + H2O = (2S,4S)-4-hydroxy-2,3,4,5-tetrahydrodipicolinate + NADPH + H(+)</text>
        <dbReference type="Rhea" id="RHEA:35331"/>
        <dbReference type="ChEBI" id="CHEBI:15377"/>
        <dbReference type="ChEBI" id="CHEBI:15378"/>
        <dbReference type="ChEBI" id="CHEBI:16845"/>
        <dbReference type="ChEBI" id="CHEBI:57783"/>
        <dbReference type="ChEBI" id="CHEBI:58349"/>
        <dbReference type="ChEBI" id="CHEBI:67139"/>
        <dbReference type="EC" id="1.17.1.8"/>
    </reaction>
</comment>
<feature type="binding site" evidence="9">
    <location>
        <position position="40"/>
    </location>
    <ligand>
        <name>NADP(+)</name>
        <dbReference type="ChEBI" id="CHEBI:58349"/>
    </ligand>
</feature>
<keyword evidence="15" id="KW-1185">Reference proteome</keyword>
<comment type="subunit">
    <text evidence="9">Homotetramer.</text>
</comment>
<keyword evidence="6 9" id="KW-0560">Oxidoreductase</keyword>
<evidence type="ECO:0000256" key="7">
    <source>
        <dbReference type="ARBA" id="ARBA00023027"/>
    </source>
</evidence>
<keyword evidence="7 9" id="KW-0520">NAD</keyword>
<dbReference type="InterPro" id="IPR023940">
    <property type="entry name" value="DHDPR_bac"/>
</dbReference>
<evidence type="ECO:0000256" key="8">
    <source>
        <dbReference type="ARBA" id="ARBA00023154"/>
    </source>
</evidence>
<keyword evidence="8 9" id="KW-0457">Lysine biosynthesis</keyword>
<dbReference type="EMBL" id="QICS01000007">
    <property type="protein sequence ID" value="PXV89081.1"/>
    <property type="molecule type" value="Genomic_DNA"/>
</dbReference>
<dbReference type="CDD" id="cd02274">
    <property type="entry name" value="DHDPR_N"/>
    <property type="match status" value="1"/>
</dbReference>
<evidence type="ECO:0000313" key="14">
    <source>
        <dbReference type="EMBL" id="RDY26692.1"/>
    </source>
</evidence>
<evidence type="ECO:0000313" key="13">
    <source>
        <dbReference type="EMBL" id="PXV89081.1"/>
    </source>
</evidence>
<comment type="caution">
    <text evidence="14">The sequence shown here is derived from an EMBL/GenBank/DDBJ whole genome shotgun (WGS) entry which is preliminary data.</text>
</comment>
<keyword evidence="3 9" id="KW-0028">Amino-acid biosynthesis</keyword>
<feature type="domain" description="Dihydrodipicolinate reductase C-terminal" evidence="12">
    <location>
        <begin position="115"/>
        <end position="250"/>
    </location>
</feature>
<dbReference type="Pfam" id="PF05173">
    <property type="entry name" value="DapB_C"/>
    <property type="match status" value="1"/>
</dbReference>
<dbReference type="PANTHER" id="PTHR20836:SF7">
    <property type="entry name" value="4-HYDROXY-TETRAHYDRODIPICOLINATE REDUCTASE"/>
    <property type="match status" value="1"/>
</dbReference>
<evidence type="ECO:0000256" key="2">
    <source>
        <dbReference type="ARBA" id="ARBA00022490"/>
    </source>
</evidence>
<dbReference type="GO" id="GO:0019877">
    <property type="term" value="P:diaminopimelate biosynthetic process"/>
    <property type="evidence" value="ECO:0007669"/>
    <property type="project" value="UniProtKB-UniRule"/>
</dbReference>
<dbReference type="Proteomes" id="UP000216411">
    <property type="component" value="Unassembled WGS sequence"/>
</dbReference>
<evidence type="ECO:0000313" key="15">
    <source>
        <dbReference type="Proteomes" id="UP000216411"/>
    </source>
</evidence>
<evidence type="ECO:0000256" key="6">
    <source>
        <dbReference type="ARBA" id="ARBA00023002"/>
    </source>
</evidence>
<comment type="subcellular location">
    <subcellularLocation>
        <location evidence="9">Cytoplasm</location>
    </subcellularLocation>
</comment>
<evidence type="ECO:0000256" key="3">
    <source>
        <dbReference type="ARBA" id="ARBA00022605"/>
    </source>
</evidence>
<dbReference type="GO" id="GO:0016726">
    <property type="term" value="F:oxidoreductase activity, acting on CH or CH2 groups, NAD or NADP as acceptor"/>
    <property type="evidence" value="ECO:0007669"/>
    <property type="project" value="UniProtKB-UniRule"/>
</dbReference>
<comment type="caution">
    <text evidence="9">Was originally thought to be a dihydrodipicolinate reductase (DHDPR), catalyzing the conversion of dihydrodipicolinate to tetrahydrodipicolinate. However, it was shown in E.coli that the substrate of the enzymatic reaction is not dihydrodipicolinate (DHDP) but in fact (2S,4S)-4-hydroxy-2,3,4,5-tetrahydrodipicolinic acid (HTPA), the product released by the DapA-catalyzed reaction.</text>
</comment>
<dbReference type="EC" id="1.17.1.8" evidence="9 10"/>